<feature type="domain" description="LysM" evidence="3">
    <location>
        <begin position="60"/>
        <end position="108"/>
    </location>
</feature>
<dbReference type="Pfam" id="PF01476">
    <property type="entry name" value="LysM"/>
    <property type="match status" value="1"/>
</dbReference>
<dbReference type="InterPro" id="IPR008541">
    <property type="entry name" value="InvE_AD"/>
</dbReference>
<reference evidence="5" key="1">
    <citation type="journal article" date="2024" name="Toxins">
        <title>Genome Sequence Analysis of Native Xenorhabdus Strains Isolated from Entomopathogenic Nematodes in Argentina.</title>
        <authorList>
            <person name="Palma L."/>
            <person name="Frizzo L."/>
            <person name="Kaiser S."/>
            <person name="Berry C."/>
            <person name="Caballero P."/>
            <person name="Bode H.B."/>
            <person name="Del Valle E.E."/>
        </authorList>
    </citation>
    <scope>NUCLEOTIDE SEQUENCE [LARGE SCALE GENOMIC DNA]</scope>
    <source>
        <strain evidence="5">Reich</strain>
    </source>
</reference>
<evidence type="ECO:0000313" key="5">
    <source>
        <dbReference type="Proteomes" id="UP001271640"/>
    </source>
</evidence>
<gene>
    <name evidence="4" type="ORF">FE394_05205</name>
</gene>
<dbReference type="InterPro" id="IPR015217">
    <property type="entry name" value="Invasin_dom_3"/>
</dbReference>
<name>A0ABU4SIW8_9GAMM</name>
<evidence type="ECO:0000256" key="1">
    <source>
        <dbReference type="ARBA" id="ARBA00010116"/>
    </source>
</evidence>
<dbReference type="InterPro" id="IPR038177">
    <property type="entry name" value="IAT_beta_sf"/>
</dbReference>
<dbReference type="RefSeq" id="WP_319925340.1">
    <property type="nucleotide sequence ID" value="NZ_VCDP01000016.1"/>
</dbReference>
<dbReference type="CDD" id="cd00118">
    <property type="entry name" value="LysM"/>
    <property type="match status" value="1"/>
</dbReference>
<evidence type="ECO:0000259" key="3">
    <source>
        <dbReference type="PROSITE" id="PS51782"/>
    </source>
</evidence>
<evidence type="ECO:0000256" key="2">
    <source>
        <dbReference type="SAM" id="Phobius"/>
    </source>
</evidence>
<dbReference type="SUPFAM" id="SSF49373">
    <property type="entry name" value="Invasin/intimin cell-adhesion fragments"/>
    <property type="match status" value="1"/>
</dbReference>
<dbReference type="Pfam" id="PF09134">
    <property type="entry name" value="Invasin_D3"/>
    <property type="match status" value="1"/>
</dbReference>
<dbReference type="Gene3D" id="2.40.160.160">
    <property type="entry name" value="Inverse autotransporter, beta-domain"/>
    <property type="match status" value="1"/>
</dbReference>
<dbReference type="Pfam" id="PF11924">
    <property type="entry name" value="IAT_beta"/>
    <property type="match status" value="1"/>
</dbReference>
<keyword evidence="2" id="KW-0812">Transmembrane</keyword>
<dbReference type="InterPro" id="IPR036779">
    <property type="entry name" value="LysM_dom_sf"/>
</dbReference>
<dbReference type="InterPro" id="IPR003535">
    <property type="entry name" value="Intimin/invasin_bac"/>
</dbReference>
<dbReference type="PRINTS" id="PR01369">
    <property type="entry name" value="INTIMIN"/>
</dbReference>
<proteinExistence type="inferred from homology"/>
<sequence>MNKKFDKSWLQNQQYLLKRVAWVNIVTQFVFPVACVFTPTLTNAETQTTSQNEILALSTEPYILKSGETVNTVAKRYGLTVTDLKKINQLRTFDKPFTALGAGSEIDVPKPRTNKFLPFNYSSLSQASSRDENPHRLAEIASQVGHLLTHDNIGNSAASQISHLAMGEANRQIQDWLGRYGTARVQANIDNHGRLNGSQLDMLLPLHDTRSQMTFTQFGLRNIDKRNTVNIGVGQRYFFDGWMLGYNAFLDHDFTGKNTRFGLGAEYARDYLKLGVNSYFRLSNWKESHLLKDYDERPANGFDLRVQGYIPSLPQLGGKLVYEQYFGNEVGLINKDHRGTNPSAFTAGINYTPIPLLTFGIDRRQDVSGNGETQFNMELNYEIGTPWSQQIDPDAVTFRRTLQGGRYDLVDRNNQIVLEYRKREVISLAMDNLIVGHAGDIKPLHISIKSKYGFKEIKWDAPRLFANGGGIKSQGGTHYLLTLPKYQLQGNNTYTVSAIAYDEKGNASKRAEMQLQVLRAEASANQSTFTTKDKELAADGHSNTRLTLTLKNKEGDPITGIAPDIKLIASGLSGKGSDPQIETMQETRPGIYQSLLTAGEKIGVLKITPQVNGITIKPVEILFVHPDAPLVKNLTIFGKLEMGQKLSATYTFNPNHGDTTDKSRYVWGDKGSTDISKGHTITESGKIPDYTLTLSDAGTVKEVVVQAQNALDLIGNTNIVDTSMSAEQGNHTHDGGKGGTVRGLADNMTTTISADKVKKGESITLKIKTLNHGQLVRNVAVRVNAIRALNRKGDSETPTVLLNGQPGVYQDFTDEQGMLSVVVTDPNGLGVKTTLSVTPDGTAAPQTQDVIFTVVTSPDVDVANFWGHMVDVAEAENGIIFTRPKLQAEVTRLHYKAIDTRTEEGEVWPKRIHKGAELYCKGIHGTLPNKEELMSLYRAHPNNAIHDIYGWPQQRAYRSSTPYTEDSHLKHAHYSVNIDDGQLHIVNKITTDYTICKQ</sequence>
<protein>
    <submittedName>
        <fullName evidence="4">LysM peptidoglycan-binding domain-containing protein</fullName>
    </submittedName>
</protein>
<dbReference type="InterPro" id="IPR008964">
    <property type="entry name" value="Invasin/intimin_cell_adhesion"/>
</dbReference>
<dbReference type="Pfam" id="PF05689">
    <property type="entry name" value="InvE_AD"/>
    <property type="match status" value="1"/>
</dbReference>
<keyword evidence="2" id="KW-1133">Transmembrane helix</keyword>
<accession>A0ABU4SIW8</accession>
<dbReference type="Gene3D" id="3.10.350.10">
    <property type="entry name" value="LysM domain"/>
    <property type="match status" value="1"/>
</dbReference>
<dbReference type="InterPro" id="IPR013783">
    <property type="entry name" value="Ig-like_fold"/>
</dbReference>
<dbReference type="PANTHER" id="PTHR39576">
    <property type="entry name" value="ATTACHING AND EFFACING PROTEIN HOMOLOG-RELATED-RELATED"/>
    <property type="match status" value="1"/>
</dbReference>
<comment type="similarity">
    <text evidence="1">Belongs to the intimin/invasin family.</text>
</comment>
<dbReference type="InterPro" id="IPR024519">
    <property type="entry name" value="IAT_beta"/>
</dbReference>
<dbReference type="Proteomes" id="UP001271640">
    <property type="component" value="Unassembled WGS sequence"/>
</dbReference>
<feature type="transmembrane region" description="Helical" evidence="2">
    <location>
        <begin position="21"/>
        <end position="41"/>
    </location>
</feature>
<dbReference type="SMART" id="SM00257">
    <property type="entry name" value="LysM"/>
    <property type="match status" value="1"/>
</dbReference>
<dbReference type="PROSITE" id="PS51782">
    <property type="entry name" value="LYSM"/>
    <property type="match status" value="1"/>
</dbReference>
<evidence type="ECO:0000313" key="4">
    <source>
        <dbReference type="EMBL" id="MDX7998602.1"/>
    </source>
</evidence>
<dbReference type="Pfam" id="PF05688">
    <property type="entry name" value="BIg21"/>
    <property type="match status" value="1"/>
</dbReference>
<dbReference type="InterPro" id="IPR051715">
    <property type="entry name" value="Intimin-Invasin_domain"/>
</dbReference>
<dbReference type="Gene3D" id="2.60.40.10">
    <property type="entry name" value="Immunoglobulins"/>
    <property type="match status" value="1"/>
</dbReference>
<dbReference type="InterPro" id="IPR018392">
    <property type="entry name" value="LysM"/>
</dbReference>
<comment type="caution">
    <text evidence="4">The sequence shown here is derived from an EMBL/GenBank/DDBJ whole genome shotgun (WGS) entry which is preliminary data.</text>
</comment>
<keyword evidence="2" id="KW-0472">Membrane</keyword>
<dbReference type="InterPro" id="IPR008542">
    <property type="entry name" value="BIg21"/>
</dbReference>
<organism evidence="4 5">
    <name type="scientific">Xenorhabdus littoralis</name>
    <dbReference type="NCBI Taxonomy" id="2582835"/>
    <lineage>
        <taxon>Bacteria</taxon>
        <taxon>Pseudomonadati</taxon>
        <taxon>Pseudomonadota</taxon>
        <taxon>Gammaproteobacteria</taxon>
        <taxon>Enterobacterales</taxon>
        <taxon>Morganellaceae</taxon>
        <taxon>Xenorhabdus</taxon>
    </lineage>
</organism>
<keyword evidence="5" id="KW-1185">Reference proteome</keyword>
<dbReference type="EMBL" id="VCDP01000016">
    <property type="protein sequence ID" value="MDX7998602.1"/>
    <property type="molecule type" value="Genomic_DNA"/>
</dbReference>
<dbReference type="PANTHER" id="PTHR39576:SF2">
    <property type="entry name" value="ATTACHING AND EFFACING PROTEIN HOMOLOG-RELATED"/>
    <property type="match status" value="1"/>
</dbReference>